<dbReference type="EMBL" id="AJAQ01000033">
    <property type="protein sequence ID" value="EOH91659.1"/>
    <property type="molecule type" value="Genomic_DNA"/>
</dbReference>
<dbReference type="HOGENOM" id="CLU_083843_1_3_9"/>
<feature type="transmembrane region" description="Helical" evidence="1">
    <location>
        <begin position="21"/>
        <end position="44"/>
    </location>
</feature>
<reference evidence="2 3" key="1">
    <citation type="submission" date="2013-02" db="EMBL/GenBank/DDBJ databases">
        <title>The Genome Sequence of Enterococcus pallens BAA-351.</title>
        <authorList>
            <consortium name="The Broad Institute Genome Sequencing Platform"/>
            <consortium name="The Broad Institute Genome Sequencing Center for Infectious Disease"/>
            <person name="Earl A.M."/>
            <person name="Gilmore M.S."/>
            <person name="Lebreton F."/>
            <person name="Walker B."/>
            <person name="Young S.K."/>
            <person name="Zeng Q."/>
            <person name="Gargeya S."/>
            <person name="Fitzgerald M."/>
            <person name="Haas B."/>
            <person name="Abouelleil A."/>
            <person name="Alvarado L."/>
            <person name="Arachchi H.M."/>
            <person name="Berlin A.M."/>
            <person name="Chapman S.B."/>
            <person name="Dewar J."/>
            <person name="Goldberg J."/>
            <person name="Griggs A."/>
            <person name="Gujja S."/>
            <person name="Hansen M."/>
            <person name="Howarth C."/>
            <person name="Imamovic A."/>
            <person name="Larimer J."/>
            <person name="McCowan C."/>
            <person name="Murphy C."/>
            <person name="Neiman D."/>
            <person name="Pearson M."/>
            <person name="Priest M."/>
            <person name="Roberts A."/>
            <person name="Saif S."/>
            <person name="Shea T."/>
            <person name="Sisk P."/>
            <person name="Sykes S."/>
            <person name="Wortman J."/>
            <person name="Nusbaum C."/>
            <person name="Birren B."/>
        </authorList>
    </citation>
    <scope>NUCLEOTIDE SEQUENCE [LARGE SCALE GENOMIC DNA]</scope>
    <source>
        <strain evidence="2 3">ATCC BAA-351</strain>
    </source>
</reference>
<proteinExistence type="predicted"/>
<evidence type="ECO:0008006" key="4">
    <source>
        <dbReference type="Google" id="ProtNLM"/>
    </source>
</evidence>
<keyword evidence="1" id="KW-0812">Transmembrane</keyword>
<name>R2SUA1_9ENTE</name>
<feature type="transmembrane region" description="Helical" evidence="1">
    <location>
        <begin position="64"/>
        <end position="83"/>
    </location>
</feature>
<feature type="transmembrane region" description="Helical" evidence="1">
    <location>
        <begin position="95"/>
        <end position="115"/>
    </location>
</feature>
<dbReference type="STRING" id="160454.RV10_GL001510"/>
<dbReference type="eggNOG" id="COG2364">
    <property type="taxonomic scope" value="Bacteria"/>
</dbReference>
<gene>
    <name evidence="2" type="ORF">UAU_02961</name>
</gene>
<dbReference type="AlphaFoldDB" id="R2SUA1"/>
<feature type="transmembrane region" description="Helical" evidence="1">
    <location>
        <begin position="121"/>
        <end position="141"/>
    </location>
</feature>
<evidence type="ECO:0000256" key="1">
    <source>
        <dbReference type="SAM" id="Phobius"/>
    </source>
</evidence>
<keyword evidence="1" id="KW-0472">Membrane</keyword>
<keyword evidence="1" id="KW-1133">Transmembrane helix</keyword>
<protein>
    <recommendedName>
        <fullName evidence="4">Integral membrane protein</fullName>
    </recommendedName>
</protein>
<evidence type="ECO:0000313" key="2">
    <source>
        <dbReference type="EMBL" id="EOH91659.1"/>
    </source>
</evidence>
<dbReference type="PANTHER" id="PTHR40078">
    <property type="entry name" value="INTEGRAL MEMBRANE PROTEIN-RELATED"/>
    <property type="match status" value="1"/>
</dbReference>
<dbReference type="PATRIC" id="fig|1158607.3.peg.2942"/>
<dbReference type="OrthoDB" id="9814474at2"/>
<organism evidence="2 3">
    <name type="scientific">Enterococcus pallens ATCC BAA-351</name>
    <dbReference type="NCBI Taxonomy" id="1158607"/>
    <lineage>
        <taxon>Bacteria</taxon>
        <taxon>Bacillati</taxon>
        <taxon>Bacillota</taxon>
        <taxon>Bacilli</taxon>
        <taxon>Lactobacillales</taxon>
        <taxon>Enterococcaceae</taxon>
        <taxon>Enterococcus</taxon>
    </lineage>
</organism>
<sequence>MKGKVKLRPSFTVIFLMKHNLVNRTFTTITGVMIISVGIAWMRFSSFGTDPFVTMNIGIVQSLSLPFGTIQMIMNLIFLLFMLRFSKRSIHLGTALGIFLVGYLSDFVLSLLTLLPLNMYFRIFAMCIGLLCCTLGVAIYMRADLGISPYDAAAKIIEEQSKTKLKYREIRVLTDLGCVTVGFLLGAPIGIGTVLTAFFTGPLINFFSEKIEQIISIKKNVPVTEINK</sequence>
<dbReference type="InterPro" id="IPR038750">
    <property type="entry name" value="YczE/YyaS-like"/>
</dbReference>
<dbReference type="Pfam" id="PF19700">
    <property type="entry name" value="DUF6198"/>
    <property type="match status" value="1"/>
</dbReference>
<accession>R2SUA1</accession>
<evidence type="ECO:0000313" key="3">
    <source>
        <dbReference type="Proteomes" id="UP000013782"/>
    </source>
</evidence>
<comment type="caution">
    <text evidence="2">The sequence shown here is derived from an EMBL/GenBank/DDBJ whole genome shotgun (WGS) entry which is preliminary data.</text>
</comment>
<dbReference type="Proteomes" id="UP000013782">
    <property type="component" value="Unassembled WGS sequence"/>
</dbReference>
<dbReference type="PANTHER" id="PTHR40078:SF1">
    <property type="entry name" value="INTEGRAL MEMBRANE PROTEIN"/>
    <property type="match status" value="1"/>
</dbReference>
<feature type="transmembrane region" description="Helical" evidence="1">
    <location>
        <begin position="172"/>
        <end position="199"/>
    </location>
</feature>
<keyword evidence="3" id="KW-1185">Reference proteome</keyword>